<comment type="catalytic activity">
    <reaction evidence="1 6">
        <text>7,8-dihydroneopterin = 6-hydroxymethyl-7,8-dihydropterin + glycolaldehyde</text>
        <dbReference type="Rhea" id="RHEA:10540"/>
        <dbReference type="ChEBI" id="CHEBI:17001"/>
        <dbReference type="ChEBI" id="CHEBI:17071"/>
        <dbReference type="ChEBI" id="CHEBI:44841"/>
        <dbReference type="EC" id="4.1.2.25"/>
    </reaction>
</comment>
<evidence type="ECO:0000256" key="2">
    <source>
        <dbReference type="ARBA" id="ARBA00005013"/>
    </source>
</evidence>
<dbReference type="InterPro" id="IPR043133">
    <property type="entry name" value="GTP-CH-I_C/QueF"/>
</dbReference>
<accession>B3QR44</accession>
<evidence type="ECO:0000259" key="7">
    <source>
        <dbReference type="SMART" id="SM00905"/>
    </source>
</evidence>
<reference evidence="8" key="1">
    <citation type="submission" date="2008-06" db="EMBL/GenBank/DDBJ databases">
        <title>Complete sequence of Chlorobaculum parvum NCIB 8327.</title>
        <authorList>
            <consortium name="US DOE Joint Genome Institute"/>
            <person name="Lucas S."/>
            <person name="Copeland A."/>
            <person name="Lapidus A."/>
            <person name="Glavina del Rio T."/>
            <person name="Dalin E."/>
            <person name="Tice H."/>
            <person name="Bruce D."/>
            <person name="Goodwin L."/>
            <person name="Pitluck S."/>
            <person name="Schmutz J."/>
            <person name="Larimer F."/>
            <person name="Land M."/>
            <person name="Hauser L."/>
            <person name="Kyrpides N."/>
            <person name="Mikhailova N."/>
            <person name="Zhao F."/>
            <person name="Li T."/>
            <person name="Liu Z."/>
            <person name="Overmann J."/>
            <person name="Bryant D.A."/>
            <person name="Richardson P."/>
        </authorList>
    </citation>
    <scope>NUCLEOTIDE SEQUENCE [LARGE SCALE GENOMIC DNA]</scope>
    <source>
        <strain evidence="8">NCIB 8327</strain>
    </source>
</reference>
<proteinExistence type="inferred from homology"/>
<dbReference type="InterPro" id="IPR006157">
    <property type="entry name" value="FolB_dom"/>
</dbReference>
<evidence type="ECO:0000256" key="6">
    <source>
        <dbReference type="RuleBase" id="RU362079"/>
    </source>
</evidence>
<dbReference type="NCBIfam" id="TIGR00526">
    <property type="entry name" value="folB_dom"/>
    <property type="match status" value="1"/>
</dbReference>
<name>B3QR44_CHLP8</name>
<dbReference type="RefSeq" id="WP_012501535.1">
    <property type="nucleotide sequence ID" value="NC_011027.1"/>
</dbReference>
<dbReference type="GO" id="GO:0046654">
    <property type="term" value="P:tetrahydrofolate biosynthetic process"/>
    <property type="evidence" value="ECO:0007669"/>
    <property type="project" value="UniProtKB-UniRule"/>
</dbReference>
<dbReference type="GO" id="GO:0004150">
    <property type="term" value="F:dihydroneopterin aldolase activity"/>
    <property type="evidence" value="ECO:0007669"/>
    <property type="project" value="UniProtKB-UniRule"/>
</dbReference>
<comment type="pathway">
    <text evidence="2 6">Cofactor biosynthesis; tetrahydrofolate biosynthesis; 2-amino-4-hydroxy-6-hydroxymethyl-7,8-dihydropteridine diphosphate from 7,8-dihydroneopterin triphosphate: step 3/4.</text>
</comment>
<dbReference type="NCBIfam" id="TIGR00525">
    <property type="entry name" value="folB"/>
    <property type="match status" value="1"/>
</dbReference>
<evidence type="ECO:0000313" key="9">
    <source>
        <dbReference type="Proteomes" id="UP000008811"/>
    </source>
</evidence>
<dbReference type="EC" id="4.1.2.25" evidence="6"/>
<dbReference type="SMART" id="SM00905">
    <property type="entry name" value="FolB"/>
    <property type="match status" value="1"/>
</dbReference>
<evidence type="ECO:0000256" key="5">
    <source>
        <dbReference type="ARBA" id="ARBA00023239"/>
    </source>
</evidence>
<dbReference type="Gene3D" id="3.30.1130.10">
    <property type="match status" value="1"/>
</dbReference>
<comment type="similarity">
    <text evidence="3 6">Belongs to the DHNA family.</text>
</comment>
<dbReference type="eggNOG" id="COG1539">
    <property type="taxonomic scope" value="Bacteria"/>
</dbReference>
<protein>
    <recommendedName>
        <fullName evidence="6">7,8-dihydroneopterin aldolase</fullName>
        <ecNumber evidence="6">4.1.2.25</ecNumber>
    </recommendedName>
</protein>
<dbReference type="EMBL" id="CP001099">
    <property type="protein sequence ID" value="ACF10702.1"/>
    <property type="molecule type" value="Genomic_DNA"/>
</dbReference>
<dbReference type="AlphaFoldDB" id="B3QR44"/>
<evidence type="ECO:0000256" key="3">
    <source>
        <dbReference type="ARBA" id="ARBA00005708"/>
    </source>
</evidence>
<dbReference type="STRING" id="517417.Cpar_0275"/>
<dbReference type="OrthoDB" id="9803748at2"/>
<comment type="function">
    <text evidence="6">Catalyzes the conversion of 7,8-dihydroneopterin to 6-hydroxymethyl-7,8-dihydropterin.</text>
</comment>
<dbReference type="HOGENOM" id="CLU_112632_1_2_10"/>
<feature type="domain" description="Dihydroneopterin aldolase/epimerase" evidence="7">
    <location>
        <begin position="9"/>
        <end position="123"/>
    </location>
</feature>
<evidence type="ECO:0000256" key="4">
    <source>
        <dbReference type="ARBA" id="ARBA00022909"/>
    </source>
</evidence>
<gene>
    <name evidence="8" type="ordered locus">Cpar_0275</name>
</gene>
<dbReference type="GO" id="GO:0046656">
    <property type="term" value="P:folic acid biosynthetic process"/>
    <property type="evidence" value="ECO:0007669"/>
    <property type="project" value="UniProtKB-UniRule"/>
</dbReference>
<dbReference type="SUPFAM" id="SSF55620">
    <property type="entry name" value="Tetrahydrobiopterin biosynthesis enzymes-like"/>
    <property type="match status" value="1"/>
</dbReference>
<dbReference type="PANTHER" id="PTHR42844">
    <property type="entry name" value="DIHYDRONEOPTERIN ALDOLASE 1-RELATED"/>
    <property type="match status" value="1"/>
</dbReference>
<sequence>MPLHHRSSIRLVNAVFYARHGVHKEERRLGGRYEVDVELCFDSVPAAETDDLGKTVNYQRAYSIIEQVMVAEEPAALIETLAYRTAIRLIEELTVLESVTVKVRKRSVPLGGLCDYAEAEHRIEKR</sequence>
<dbReference type="GO" id="GO:0005737">
    <property type="term" value="C:cytoplasm"/>
    <property type="evidence" value="ECO:0007669"/>
    <property type="project" value="TreeGrafter"/>
</dbReference>
<evidence type="ECO:0000313" key="8">
    <source>
        <dbReference type="EMBL" id="ACF10702.1"/>
    </source>
</evidence>
<dbReference type="Proteomes" id="UP000008811">
    <property type="component" value="Chromosome"/>
</dbReference>
<keyword evidence="9" id="KW-1185">Reference proteome</keyword>
<evidence type="ECO:0000256" key="1">
    <source>
        <dbReference type="ARBA" id="ARBA00001353"/>
    </source>
</evidence>
<dbReference type="KEGG" id="cpc:Cpar_0275"/>
<keyword evidence="4 6" id="KW-0289">Folate biosynthesis</keyword>
<dbReference type="InterPro" id="IPR006156">
    <property type="entry name" value="Dihydroneopterin_aldolase"/>
</dbReference>
<dbReference type="UniPathway" id="UPA00077">
    <property type="reaction ID" value="UER00154"/>
</dbReference>
<organism evidence="8 9">
    <name type="scientific">Chlorobaculum parvum (strain DSM 263 / NCIMB 8327)</name>
    <name type="common">Chlorobium vibrioforme subsp. thiosulfatophilum</name>
    <dbReference type="NCBI Taxonomy" id="517417"/>
    <lineage>
        <taxon>Bacteria</taxon>
        <taxon>Pseudomonadati</taxon>
        <taxon>Chlorobiota</taxon>
        <taxon>Chlorobiia</taxon>
        <taxon>Chlorobiales</taxon>
        <taxon>Chlorobiaceae</taxon>
        <taxon>Chlorobaculum</taxon>
    </lineage>
</organism>
<keyword evidence="5 6" id="KW-0456">Lyase</keyword>
<dbReference type="PANTHER" id="PTHR42844:SF1">
    <property type="entry name" value="DIHYDRONEOPTERIN ALDOLASE 1-RELATED"/>
    <property type="match status" value="1"/>
</dbReference>
<dbReference type="Pfam" id="PF02152">
    <property type="entry name" value="FolB"/>
    <property type="match status" value="1"/>
</dbReference>